<keyword evidence="4" id="KW-1185">Reference proteome</keyword>
<dbReference type="EMBL" id="JAJTJA010000001">
    <property type="protein sequence ID" value="KAH8706031.1"/>
    <property type="molecule type" value="Genomic_DNA"/>
</dbReference>
<gene>
    <name evidence="3" type="ORF">BGW36DRAFT_368604</name>
</gene>
<feature type="domain" description="Serine hydrolase" evidence="2">
    <location>
        <begin position="2"/>
        <end position="200"/>
    </location>
</feature>
<dbReference type="Gene3D" id="3.40.50.1820">
    <property type="entry name" value="alpha/beta hydrolase"/>
    <property type="match status" value="1"/>
</dbReference>
<dbReference type="GO" id="GO:0005634">
    <property type="term" value="C:nucleus"/>
    <property type="evidence" value="ECO:0007669"/>
    <property type="project" value="TreeGrafter"/>
</dbReference>
<dbReference type="Proteomes" id="UP001201262">
    <property type="component" value="Unassembled WGS sequence"/>
</dbReference>
<dbReference type="PANTHER" id="PTHR48070">
    <property type="entry name" value="ESTERASE OVCA2"/>
    <property type="match status" value="1"/>
</dbReference>
<reference evidence="3" key="1">
    <citation type="submission" date="2021-12" db="EMBL/GenBank/DDBJ databases">
        <title>Convergent genome expansion in fungi linked to evolution of root-endophyte symbiosis.</title>
        <authorList>
            <consortium name="DOE Joint Genome Institute"/>
            <person name="Ke Y.-H."/>
            <person name="Bonito G."/>
            <person name="Liao H.-L."/>
            <person name="Looney B."/>
            <person name="Rojas-Flechas A."/>
            <person name="Nash J."/>
            <person name="Hameed K."/>
            <person name="Schadt C."/>
            <person name="Martin F."/>
            <person name="Crous P.W."/>
            <person name="Miettinen O."/>
            <person name="Magnuson J.K."/>
            <person name="Labbe J."/>
            <person name="Jacobson D."/>
            <person name="Doktycz M.J."/>
            <person name="Veneault-Fourrey C."/>
            <person name="Kuo A."/>
            <person name="Mondo S."/>
            <person name="Calhoun S."/>
            <person name="Riley R."/>
            <person name="Ohm R."/>
            <person name="LaButti K."/>
            <person name="Andreopoulos B."/>
            <person name="Pangilinan J."/>
            <person name="Nolan M."/>
            <person name="Tritt A."/>
            <person name="Clum A."/>
            <person name="Lipzen A."/>
            <person name="Daum C."/>
            <person name="Barry K."/>
            <person name="Grigoriev I.V."/>
            <person name="Vilgalys R."/>
        </authorList>
    </citation>
    <scope>NUCLEOTIDE SEQUENCE</scope>
    <source>
        <strain evidence="3">PMI_201</strain>
    </source>
</reference>
<dbReference type="InterPro" id="IPR005645">
    <property type="entry name" value="FSH-like_dom"/>
</dbReference>
<name>A0AAD4Q6T2_9EURO</name>
<dbReference type="PANTHER" id="PTHR48070:SF6">
    <property type="entry name" value="ESTERASE OVCA2"/>
    <property type="match status" value="1"/>
</dbReference>
<dbReference type="GO" id="GO:0016787">
    <property type="term" value="F:hydrolase activity"/>
    <property type="evidence" value="ECO:0007669"/>
    <property type="project" value="UniProtKB-KW"/>
</dbReference>
<sequence length="224" mass="25086">MRFLCFHGRGSNSQIVETQVAALRHELDSLHEYDYVEGVIPVPLDPELRAFFPMNGEYFDYFSPNSVESVKQALDDLSEFIEINGPYDGLIAFSQGGCLASTFLIQQAILYPKTPLPFKCAIFLSSINPTDPRALDSGDARFLDPRVDGDQMLAGLPTAHIWGRNDTLWANCSEMLYGLCDPRLRLLLLHDEGHAVPGVRAQEELMASVRVIRRTIERAEMSGH</sequence>
<dbReference type="RefSeq" id="XP_046078652.1">
    <property type="nucleotide sequence ID" value="XM_046215012.1"/>
</dbReference>
<keyword evidence="1 3" id="KW-0378">Hydrolase</keyword>
<dbReference type="AlphaFoldDB" id="A0AAD4Q6T2"/>
<comment type="caution">
    <text evidence="3">The sequence shown here is derived from an EMBL/GenBank/DDBJ whole genome shotgun (WGS) entry which is preliminary data.</text>
</comment>
<accession>A0AAD4Q6T2</accession>
<dbReference type="Pfam" id="PF03959">
    <property type="entry name" value="FSH1"/>
    <property type="match status" value="1"/>
</dbReference>
<organism evidence="3 4">
    <name type="scientific">Talaromyces proteolyticus</name>
    <dbReference type="NCBI Taxonomy" id="1131652"/>
    <lineage>
        <taxon>Eukaryota</taxon>
        <taxon>Fungi</taxon>
        <taxon>Dikarya</taxon>
        <taxon>Ascomycota</taxon>
        <taxon>Pezizomycotina</taxon>
        <taxon>Eurotiomycetes</taxon>
        <taxon>Eurotiomycetidae</taxon>
        <taxon>Eurotiales</taxon>
        <taxon>Trichocomaceae</taxon>
        <taxon>Talaromyces</taxon>
        <taxon>Talaromyces sect. Bacilispori</taxon>
    </lineage>
</organism>
<evidence type="ECO:0000256" key="1">
    <source>
        <dbReference type="ARBA" id="ARBA00022801"/>
    </source>
</evidence>
<evidence type="ECO:0000259" key="2">
    <source>
        <dbReference type="Pfam" id="PF03959"/>
    </source>
</evidence>
<dbReference type="GeneID" id="70245299"/>
<dbReference type="GO" id="GO:0019748">
    <property type="term" value="P:secondary metabolic process"/>
    <property type="evidence" value="ECO:0007669"/>
    <property type="project" value="TreeGrafter"/>
</dbReference>
<dbReference type="SUPFAM" id="SSF53474">
    <property type="entry name" value="alpha/beta-Hydrolases"/>
    <property type="match status" value="1"/>
</dbReference>
<evidence type="ECO:0000313" key="3">
    <source>
        <dbReference type="EMBL" id="KAH8706031.1"/>
    </source>
</evidence>
<dbReference type="InterPro" id="IPR029058">
    <property type="entry name" value="AB_hydrolase_fold"/>
</dbReference>
<protein>
    <submittedName>
        <fullName evidence="3">Serine hydrolase FSH</fullName>
    </submittedName>
</protein>
<dbReference type="InterPro" id="IPR050593">
    <property type="entry name" value="LovG"/>
</dbReference>
<proteinExistence type="predicted"/>
<dbReference type="GO" id="GO:0005737">
    <property type="term" value="C:cytoplasm"/>
    <property type="evidence" value="ECO:0007669"/>
    <property type="project" value="TreeGrafter"/>
</dbReference>
<evidence type="ECO:0000313" key="4">
    <source>
        <dbReference type="Proteomes" id="UP001201262"/>
    </source>
</evidence>